<organism evidence="3 4">
    <name type="scientific">Paraburkholderia youngii</name>
    <dbReference type="NCBI Taxonomy" id="2782701"/>
    <lineage>
        <taxon>Bacteria</taxon>
        <taxon>Pseudomonadati</taxon>
        <taxon>Pseudomonadota</taxon>
        <taxon>Betaproteobacteria</taxon>
        <taxon>Burkholderiales</taxon>
        <taxon>Burkholderiaceae</taxon>
        <taxon>Paraburkholderia</taxon>
    </lineage>
</organism>
<comment type="caution">
    <text evidence="3">The sequence shown here is derived from an EMBL/GenBank/DDBJ whole genome shotgun (WGS) entry which is preliminary data.</text>
</comment>
<dbReference type="AlphaFoldDB" id="A0A7W8P2I0"/>
<evidence type="ECO:0000313" key="4">
    <source>
        <dbReference type="Proteomes" id="UP000592820"/>
    </source>
</evidence>
<proteinExistence type="predicted"/>
<evidence type="ECO:0008006" key="5">
    <source>
        <dbReference type="Google" id="ProtNLM"/>
    </source>
</evidence>
<evidence type="ECO:0000256" key="2">
    <source>
        <dbReference type="SAM" id="SignalP"/>
    </source>
</evidence>
<gene>
    <name evidence="3" type="ORF">HDG41_001142</name>
</gene>
<dbReference type="InterPro" id="IPR025421">
    <property type="entry name" value="DUF4148"/>
</dbReference>
<accession>A0A7W8P2I0</accession>
<dbReference type="EMBL" id="JACHDE010000002">
    <property type="protein sequence ID" value="MBB5399103.1"/>
    <property type="molecule type" value="Genomic_DNA"/>
</dbReference>
<feature type="region of interest" description="Disordered" evidence="1">
    <location>
        <begin position="73"/>
        <end position="103"/>
    </location>
</feature>
<name>A0A7W8P2I0_9BURK</name>
<reference evidence="3 4" key="1">
    <citation type="submission" date="2020-08" db="EMBL/GenBank/DDBJ databases">
        <title>Genomic Encyclopedia of Type Strains, Phase IV (KMG-V): Genome sequencing to study the core and pangenomes of soil and plant-associated prokaryotes.</title>
        <authorList>
            <person name="Whitman W."/>
        </authorList>
    </citation>
    <scope>NUCLEOTIDE SEQUENCE [LARGE SCALE GENOMIC DNA]</scope>
    <source>
        <strain evidence="3 4">JPY162</strain>
    </source>
</reference>
<evidence type="ECO:0000313" key="3">
    <source>
        <dbReference type="EMBL" id="MBB5399103.1"/>
    </source>
</evidence>
<keyword evidence="2" id="KW-0732">Signal</keyword>
<protein>
    <recommendedName>
        <fullName evidence="5">DUF4148 domain-containing protein</fullName>
    </recommendedName>
</protein>
<dbReference type="RefSeq" id="WP_176123444.1">
    <property type="nucleotide sequence ID" value="NZ_JACHDE010000002.1"/>
</dbReference>
<evidence type="ECO:0000256" key="1">
    <source>
        <dbReference type="SAM" id="MobiDB-lite"/>
    </source>
</evidence>
<dbReference type="Proteomes" id="UP000592820">
    <property type="component" value="Unassembled WGS sequence"/>
</dbReference>
<feature type="signal peptide" evidence="2">
    <location>
        <begin position="1"/>
        <end position="22"/>
    </location>
</feature>
<dbReference type="Pfam" id="PF13663">
    <property type="entry name" value="DUF4148"/>
    <property type="match status" value="1"/>
</dbReference>
<sequence>MRNLFLHTTLVTVLSIPALANAQNAPVSRADVRAELVELEHAGYRVGNDDAHYPDAIQAAEARVAAQHAATSGYGGIESPSSASGAPVIDRANADPKPVYFGH</sequence>
<feature type="chain" id="PRO_5031280194" description="DUF4148 domain-containing protein" evidence="2">
    <location>
        <begin position="23"/>
        <end position="103"/>
    </location>
</feature>